<dbReference type="GO" id="GO:0016787">
    <property type="term" value="F:hydrolase activity"/>
    <property type="evidence" value="ECO:0007669"/>
    <property type="project" value="UniProtKB-KW"/>
</dbReference>
<dbReference type="EC" id="3.4.24.-" evidence="8"/>
<organism evidence="8 9">
    <name type="scientific">Sphingomonas tabacisoli</name>
    <dbReference type="NCBI Taxonomy" id="2249466"/>
    <lineage>
        <taxon>Bacteria</taxon>
        <taxon>Pseudomonadati</taxon>
        <taxon>Pseudomonadota</taxon>
        <taxon>Alphaproteobacteria</taxon>
        <taxon>Sphingomonadales</taxon>
        <taxon>Sphingomonadaceae</taxon>
        <taxon>Sphingomonas</taxon>
    </lineage>
</organism>
<evidence type="ECO:0000313" key="9">
    <source>
        <dbReference type="Proteomes" id="UP001597115"/>
    </source>
</evidence>
<dbReference type="EMBL" id="JBHUDY010000001">
    <property type="protein sequence ID" value="MFD1611373.1"/>
    <property type="molecule type" value="Genomic_DNA"/>
</dbReference>
<keyword evidence="6" id="KW-0482">Metalloprotease</keyword>
<evidence type="ECO:0000313" key="8">
    <source>
        <dbReference type="EMBL" id="MFD1611373.1"/>
    </source>
</evidence>
<dbReference type="CDD" id="cd12797">
    <property type="entry name" value="M23_peptidase"/>
    <property type="match status" value="1"/>
</dbReference>
<keyword evidence="9" id="KW-1185">Reference proteome</keyword>
<dbReference type="RefSeq" id="WP_380887921.1">
    <property type="nucleotide sequence ID" value="NZ_JBHUDY010000001.1"/>
</dbReference>
<evidence type="ECO:0000256" key="4">
    <source>
        <dbReference type="ARBA" id="ARBA00022801"/>
    </source>
</evidence>
<reference evidence="9" key="1">
    <citation type="journal article" date="2019" name="Int. J. Syst. Evol. Microbiol.">
        <title>The Global Catalogue of Microorganisms (GCM) 10K type strain sequencing project: providing services to taxonomists for standard genome sequencing and annotation.</title>
        <authorList>
            <consortium name="The Broad Institute Genomics Platform"/>
            <consortium name="The Broad Institute Genome Sequencing Center for Infectious Disease"/>
            <person name="Wu L."/>
            <person name="Ma J."/>
        </authorList>
    </citation>
    <scope>NUCLEOTIDE SEQUENCE [LARGE SCALE GENOMIC DNA]</scope>
    <source>
        <strain evidence="9">CGMCC 1.16275</strain>
    </source>
</reference>
<dbReference type="SUPFAM" id="SSF51261">
    <property type="entry name" value="Duplicated hybrid motif"/>
    <property type="match status" value="1"/>
</dbReference>
<dbReference type="InterPro" id="IPR016047">
    <property type="entry name" value="M23ase_b-sheet_dom"/>
</dbReference>
<dbReference type="PANTHER" id="PTHR21666:SF288">
    <property type="entry name" value="CELL DIVISION PROTEIN YTFB"/>
    <property type="match status" value="1"/>
</dbReference>
<comment type="cofactor">
    <cofactor evidence="1">
        <name>Zn(2+)</name>
        <dbReference type="ChEBI" id="CHEBI:29105"/>
    </cofactor>
</comment>
<protein>
    <submittedName>
        <fullName evidence="8">M23 family metallopeptidase</fullName>
        <ecNumber evidence="8">3.4.24.-</ecNumber>
    </submittedName>
</protein>
<name>A0ABW4I1N9_9SPHN</name>
<keyword evidence="3" id="KW-0479">Metal-binding</keyword>
<feature type="domain" description="M23ase beta-sheet core" evidence="7">
    <location>
        <begin position="81"/>
        <end position="188"/>
    </location>
</feature>
<evidence type="ECO:0000256" key="3">
    <source>
        <dbReference type="ARBA" id="ARBA00022723"/>
    </source>
</evidence>
<dbReference type="InterPro" id="IPR011055">
    <property type="entry name" value="Dup_hybrid_motif"/>
</dbReference>
<dbReference type="Proteomes" id="UP001597115">
    <property type="component" value="Unassembled WGS sequence"/>
</dbReference>
<dbReference type="PANTHER" id="PTHR21666">
    <property type="entry name" value="PEPTIDASE-RELATED"/>
    <property type="match status" value="1"/>
</dbReference>
<keyword evidence="5" id="KW-0862">Zinc</keyword>
<proteinExistence type="predicted"/>
<evidence type="ECO:0000256" key="2">
    <source>
        <dbReference type="ARBA" id="ARBA00022670"/>
    </source>
</evidence>
<keyword evidence="2" id="KW-0645">Protease</keyword>
<dbReference type="Pfam" id="PF01551">
    <property type="entry name" value="Peptidase_M23"/>
    <property type="match status" value="1"/>
</dbReference>
<dbReference type="InterPro" id="IPR050570">
    <property type="entry name" value="Cell_wall_metabolism_enzyme"/>
</dbReference>
<comment type="caution">
    <text evidence="8">The sequence shown here is derived from an EMBL/GenBank/DDBJ whole genome shotgun (WGS) entry which is preliminary data.</text>
</comment>
<evidence type="ECO:0000256" key="5">
    <source>
        <dbReference type="ARBA" id="ARBA00022833"/>
    </source>
</evidence>
<evidence type="ECO:0000259" key="7">
    <source>
        <dbReference type="Pfam" id="PF01551"/>
    </source>
</evidence>
<dbReference type="Gene3D" id="2.70.70.10">
    <property type="entry name" value="Glucose Permease (Domain IIA)"/>
    <property type="match status" value="1"/>
</dbReference>
<sequence>MNRFGWLLLLIFILGAIAFATMMTGSPEKPAAQAPAPAATPTATPTVAIRSISGLVIPVAGVRPEQLTDTWGQSRGGGQREHHAIDIMAARGTPVVAAAPGRVEKIFESRNGGHTVYVRSPDGAIVYYYAHLDAYRPGLAEGQQVKSGDVIAAVGSTGDASPEAPHLHFEIKRMGAGEGWWQGQEVNPYPLLAGQAAAR</sequence>
<gene>
    <name evidence="8" type="ORF">ACFSCW_06110</name>
</gene>
<evidence type="ECO:0000256" key="6">
    <source>
        <dbReference type="ARBA" id="ARBA00023049"/>
    </source>
</evidence>
<evidence type="ECO:0000256" key="1">
    <source>
        <dbReference type="ARBA" id="ARBA00001947"/>
    </source>
</evidence>
<accession>A0ABW4I1N9</accession>
<keyword evidence="4 8" id="KW-0378">Hydrolase</keyword>